<keyword evidence="2" id="KW-0732">Signal</keyword>
<feature type="compositionally biased region" description="Polar residues" evidence="1">
    <location>
        <begin position="46"/>
        <end position="57"/>
    </location>
</feature>
<sequence>MRIGRSWNWTHQWWYSYLLIWSRMDAAARSLNEEAYTHKEVDLRPPSQTRLSAQRLSSAPCDSPRCRGSASHGYEF</sequence>
<keyword evidence="4" id="KW-1185">Reference proteome</keyword>
<evidence type="ECO:0000256" key="1">
    <source>
        <dbReference type="SAM" id="MobiDB-lite"/>
    </source>
</evidence>
<evidence type="ECO:0008006" key="5">
    <source>
        <dbReference type="Google" id="ProtNLM"/>
    </source>
</evidence>
<proteinExistence type="predicted"/>
<dbReference type="EMBL" id="JADNYJ010000081">
    <property type="protein sequence ID" value="KAF8889165.1"/>
    <property type="molecule type" value="Genomic_DNA"/>
</dbReference>
<feature type="region of interest" description="Disordered" evidence="1">
    <location>
        <begin position="42"/>
        <end position="76"/>
    </location>
</feature>
<protein>
    <recommendedName>
        <fullName evidence="5">Secreted protein</fullName>
    </recommendedName>
</protein>
<feature type="chain" id="PRO_5040280642" description="Secreted protein" evidence="2">
    <location>
        <begin position="29"/>
        <end position="76"/>
    </location>
</feature>
<dbReference type="Proteomes" id="UP000724874">
    <property type="component" value="Unassembled WGS sequence"/>
</dbReference>
<name>A0A9P5TJP0_GYMJU</name>
<evidence type="ECO:0000313" key="3">
    <source>
        <dbReference type="EMBL" id="KAF8889165.1"/>
    </source>
</evidence>
<reference evidence="3" key="1">
    <citation type="submission" date="2020-11" db="EMBL/GenBank/DDBJ databases">
        <authorList>
            <consortium name="DOE Joint Genome Institute"/>
            <person name="Ahrendt S."/>
            <person name="Riley R."/>
            <person name="Andreopoulos W."/>
            <person name="LaButti K."/>
            <person name="Pangilinan J."/>
            <person name="Ruiz-duenas F.J."/>
            <person name="Barrasa J.M."/>
            <person name="Sanchez-Garcia M."/>
            <person name="Camarero S."/>
            <person name="Miyauchi S."/>
            <person name="Serrano A."/>
            <person name="Linde D."/>
            <person name="Babiker R."/>
            <person name="Drula E."/>
            <person name="Ayuso-Fernandez I."/>
            <person name="Pacheco R."/>
            <person name="Padilla G."/>
            <person name="Ferreira P."/>
            <person name="Barriuso J."/>
            <person name="Kellner H."/>
            <person name="Castanera R."/>
            <person name="Alfaro M."/>
            <person name="Ramirez L."/>
            <person name="Pisabarro A.G."/>
            <person name="Kuo A."/>
            <person name="Tritt A."/>
            <person name="Lipzen A."/>
            <person name="He G."/>
            <person name="Yan M."/>
            <person name="Ng V."/>
            <person name="Cullen D."/>
            <person name="Martin F."/>
            <person name="Rosso M.-N."/>
            <person name="Henrissat B."/>
            <person name="Hibbett D."/>
            <person name="Martinez A.T."/>
            <person name="Grigoriev I.V."/>
        </authorList>
    </citation>
    <scope>NUCLEOTIDE SEQUENCE</scope>
    <source>
        <strain evidence="3">AH 44721</strain>
    </source>
</reference>
<gene>
    <name evidence="3" type="ORF">CPB84DRAFT_1785764</name>
</gene>
<evidence type="ECO:0000313" key="4">
    <source>
        <dbReference type="Proteomes" id="UP000724874"/>
    </source>
</evidence>
<accession>A0A9P5TJP0</accession>
<organism evidence="3 4">
    <name type="scientific">Gymnopilus junonius</name>
    <name type="common">Spectacular rustgill mushroom</name>
    <name type="synonym">Gymnopilus spectabilis subsp. junonius</name>
    <dbReference type="NCBI Taxonomy" id="109634"/>
    <lineage>
        <taxon>Eukaryota</taxon>
        <taxon>Fungi</taxon>
        <taxon>Dikarya</taxon>
        <taxon>Basidiomycota</taxon>
        <taxon>Agaricomycotina</taxon>
        <taxon>Agaricomycetes</taxon>
        <taxon>Agaricomycetidae</taxon>
        <taxon>Agaricales</taxon>
        <taxon>Agaricineae</taxon>
        <taxon>Hymenogastraceae</taxon>
        <taxon>Gymnopilus</taxon>
    </lineage>
</organism>
<feature type="non-terminal residue" evidence="3">
    <location>
        <position position="76"/>
    </location>
</feature>
<dbReference type="AlphaFoldDB" id="A0A9P5TJP0"/>
<evidence type="ECO:0000256" key="2">
    <source>
        <dbReference type="SAM" id="SignalP"/>
    </source>
</evidence>
<feature type="signal peptide" evidence="2">
    <location>
        <begin position="1"/>
        <end position="28"/>
    </location>
</feature>
<comment type="caution">
    <text evidence="3">The sequence shown here is derived from an EMBL/GenBank/DDBJ whole genome shotgun (WGS) entry which is preliminary data.</text>
</comment>